<keyword evidence="1" id="KW-0175">Coiled coil</keyword>
<dbReference type="Gene3D" id="2.60.40.150">
    <property type="entry name" value="C2 domain"/>
    <property type="match status" value="1"/>
</dbReference>
<dbReference type="InterPro" id="IPR022136">
    <property type="entry name" value="DUF3668"/>
</dbReference>
<sequence length="940" mass="109337">MDELGSSNLQIVLSIKEGKGFEQISQPTILIATLNGHSLESDIIEPNSNPQYATDLVWETDKTSLRKMRSGQTPLKLECFALKDHNNKEKIGYILLSIRSAQIILKSKEIGIKVNWHTLLGLRNDLKAQKPELLLSLSIEDREYVTSNSLTKLDYAQSFDCPTSKTNMVTPSLIYEERLIQLGPLNLCNEIFLLNIISNTVINLDALLLENSNGDIKENLSIWYYILENDVKLKPFIKDTEKTLILNEKIVVRIRSSLDTLRSYLLLKPYLNVSLKYKDNIVSQFQINLQPLINDIPDFLEFTNGKTTVLNERYYLNQTNIFHPIDIEHNQSYIDLQLKLQYVGSKENLNNYETNQIFAAENNMTFLPINKHNEEYKNTFHQKFTEIDMHRNPAGDFEKYTCERIISDHKNLAMHPTNCDMQENSIPVISQLPNSTDYSKSVEAYHCYCLDIILVAIKLSSGPAIQNIEFRFHHPKAEIMSTVHSKMSVLLGEKVILRDIGCKLHFISTTDEIKQLLVSFPPKISIYGMGEDVKTYIAQFSLDIKKLFHHDKWKYEYEMPLYNSEEIKVGELDIVVSLLDHGPYYRIKQNVSDQNFGPPIIDDSLAYKIVDELETWKERQKEIFRVELKKKEERHLNLLSEEWQRQKENLESKLACSVEQCKMLANNLNKATDDLRTRRLKNLEKEARLIKANEDLHWRYEAKIQELKESLRIMQEESTSKIRIFEEKNASLEARIEPLSIENEKLRQMITKQAEELEVYQKGSLTQDQTATLLQELKTLEEKYNNAQHNKTFFKEEWGKAVREIHRMKREHQQTIEIQIKNSKEELKNLGLEEILCADSTALTNDQILLGQIQKEIDVFKPNSLMKEKHQQILTPITEIFSKNSQTNIKTILHKPEEHDERLQALIEERDSLLKTGSYTNDDTVIVKLNTEIRNLLMNS</sequence>
<proteinExistence type="predicted"/>
<dbReference type="AlphaFoldDB" id="A0A834K266"/>
<dbReference type="GO" id="GO:1903724">
    <property type="term" value="P:positive regulation of centriole elongation"/>
    <property type="evidence" value="ECO:0007669"/>
    <property type="project" value="TreeGrafter"/>
</dbReference>
<accession>A0A834K266</accession>
<evidence type="ECO:0000313" key="4">
    <source>
        <dbReference type="Proteomes" id="UP000614350"/>
    </source>
</evidence>
<dbReference type="InterPro" id="IPR039893">
    <property type="entry name" value="CEP120-like"/>
</dbReference>
<evidence type="ECO:0000313" key="3">
    <source>
        <dbReference type="EMBL" id="KAF7399009.1"/>
    </source>
</evidence>
<feature type="coiled-coil region" evidence="1">
    <location>
        <begin position="633"/>
        <end position="667"/>
    </location>
</feature>
<dbReference type="EMBL" id="JACSEA010000006">
    <property type="protein sequence ID" value="KAF7399009.1"/>
    <property type="molecule type" value="Genomic_DNA"/>
</dbReference>
<dbReference type="InterPro" id="IPR035892">
    <property type="entry name" value="C2_domain_sf"/>
</dbReference>
<reference evidence="3" key="1">
    <citation type="journal article" date="2020" name="G3 (Bethesda)">
        <title>High-Quality Assemblies for Three Invasive Social Wasps from the &lt;i&gt;Vespula&lt;/i&gt; Genus.</title>
        <authorList>
            <person name="Harrop T.W.R."/>
            <person name="Guhlin J."/>
            <person name="McLaughlin G.M."/>
            <person name="Permina E."/>
            <person name="Stockwell P."/>
            <person name="Gilligan J."/>
            <person name="Le Lec M.F."/>
            <person name="Gruber M.A.M."/>
            <person name="Quinn O."/>
            <person name="Lovegrove M."/>
            <person name="Duncan E.J."/>
            <person name="Remnant E.J."/>
            <person name="Van Eeckhoven J."/>
            <person name="Graham B."/>
            <person name="Knapp R.A."/>
            <person name="Langford K.W."/>
            <person name="Kronenberg Z."/>
            <person name="Press M.O."/>
            <person name="Eacker S.M."/>
            <person name="Wilson-Rankin E.E."/>
            <person name="Purcell J."/>
            <person name="Lester P.J."/>
            <person name="Dearden P.K."/>
        </authorList>
    </citation>
    <scope>NUCLEOTIDE SEQUENCE</scope>
    <source>
        <strain evidence="3">Marl-1</strain>
    </source>
</reference>
<comment type="caution">
    <text evidence="3">The sequence shown here is derived from an EMBL/GenBank/DDBJ whole genome shotgun (WGS) entry which is preliminary data.</text>
</comment>
<dbReference type="Pfam" id="PF12416">
    <property type="entry name" value="DUF3668"/>
    <property type="match status" value="1"/>
</dbReference>
<feature type="coiled-coil region" evidence="1">
    <location>
        <begin position="697"/>
        <end position="833"/>
    </location>
</feature>
<protein>
    <recommendedName>
        <fullName evidence="2">DUF3668 domain-containing protein</fullName>
    </recommendedName>
</protein>
<name>A0A834K266_VESVU</name>
<gene>
    <name evidence="3" type="ORF">HZH66_006906</name>
</gene>
<evidence type="ECO:0000259" key="2">
    <source>
        <dbReference type="Pfam" id="PF12416"/>
    </source>
</evidence>
<dbReference type="Proteomes" id="UP000614350">
    <property type="component" value="Unassembled WGS sequence"/>
</dbReference>
<organism evidence="3 4">
    <name type="scientific">Vespula vulgaris</name>
    <name type="common">Yellow jacket</name>
    <name type="synonym">Wasp</name>
    <dbReference type="NCBI Taxonomy" id="7454"/>
    <lineage>
        <taxon>Eukaryota</taxon>
        <taxon>Metazoa</taxon>
        <taxon>Ecdysozoa</taxon>
        <taxon>Arthropoda</taxon>
        <taxon>Hexapoda</taxon>
        <taxon>Insecta</taxon>
        <taxon>Pterygota</taxon>
        <taxon>Neoptera</taxon>
        <taxon>Endopterygota</taxon>
        <taxon>Hymenoptera</taxon>
        <taxon>Apocrita</taxon>
        <taxon>Aculeata</taxon>
        <taxon>Vespoidea</taxon>
        <taxon>Vespidae</taxon>
        <taxon>Vespinae</taxon>
        <taxon>Vespula</taxon>
    </lineage>
</organism>
<keyword evidence="4" id="KW-1185">Reference proteome</keyword>
<dbReference type="GO" id="GO:0005813">
    <property type="term" value="C:centrosome"/>
    <property type="evidence" value="ECO:0007669"/>
    <property type="project" value="TreeGrafter"/>
</dbReference>
<dbReference type="PANTHER" id="PTHR21574:SF0">
    <property type="entry name" value="CENTROSOMAL PROTEIN OF 120 KDA"/>
    <property type="match status" value="1"/>
</dbReference>
<evidence type="ECO:0000256" key="1">
    <source>
        <dbReference type="SAM" id="Coils"/>
    </source>
</evidence>
<dbReference type="PANTHER" id="PTHR21574">
    <property type="entry name" value="CENTROSOMAL PROTEIN OF 120 KDA"/>
    <property type="match status" value="1"/>
</dbReference>
<feature type="domain" description="DUF3668" evidence="2">
    <location>
        <begin position="170"/>
        <end position="342"/>
    </location>
</feature>